<feature type="transmembrane region" description="Helical" evidence="10">
    <location>
        <begin position="158"/>
        <end position="178"/>
    </location>
</feature>
<evidence type="ECO:0000256" key="10">
    <source>
        <dbReference type="SAM" id="Phobius"/>
    </source>
</evidence>
<evidence type="ECO:0000256" key="5">
    <source>
        <dbReference type="ARBA" id="ARBA00022989"/>
    </source>
</evidence>
<dbReference type="Pfam" id="PF11744">
    <property type="entry name" value="ALMT"/>
    <property type="match status" value="1"/>
</dbReference>
<accession>A0A803QMY9</accession>
<name>A0A803QMY9_CANSA</name>
<organism evidence="11 12">
    <name type="scientific">Cannabis sativa</name>
    <name type="common">Hemp</name>
    <name type="synonym">Marijuana</name>
    <dbReference type="NCBI Taxonomy" id="3483"/>
    <lineage>
        <taxon>Eukaryota</taxon>
        <taxon>Viridiplantae</taxon>
        <taxon>Streptophyta</taxon>
        <taxon>Embryophyta</taxon>
        <taxon>Tracheophyta</taxon>
        <taxon>Spermatophyta</taxon>
        <taxon>Magnoliopsida</taxon>
        <taxon>eudicotyledons</taxon>
        <taxon>Gunneridae</taxon>
        <taxon>Pentapetalae</taxon>
        <taxon>rosids</taxon>
        <taxon>fabids</taxon>
        <taxon>Rosales</taxon>
        <taxon>Cannabaceae</taxon>
        <taxon>Cannabis</taxon>
    </lineage>
</organism>
<evidence type="ECO:0008006" key="13">
    <source>
        <dbReference type="Google" id="ProtNLM"/>
    </source>
</evidence>
<feature type="transmembrane region" description="Helical" evidence="10">
    <location>
        <begin position="80"/>
        <end position="98"/>
    </location>
</feature>
<keyword evidence="5 10" id="KW-1133">Transmembrane helix</keyword>
<evidence type="ECO:0000256" key="9">
    <source>
        <dbReference type="SAM" id="MobiDB-lite"/>
    </source>
</evidence>
<keyword evidence="6" id="KW-0406">Ion transport</keyword>
<proteinExistence type="inferred from homology"/>
<dbReference type="OMA" id="CTTIFVM"/>
<dbReference type="GO" id="GO:0016020">
    <property type="term" value="C:membrane"/>
    <property type="evidence" value="ECO:0007669"/>
    <property type="project" value="UniProtKB-SubCell"/>
</dbReference>
<evidence type="ECO:0000256" key="3">
    <source>
        <dbReference type="ARBA" id="ARBA00022448"/>
    </source>
</evidence>
<evidence type="ECO:0000256" key="2">
    <source>
        <dbReference type="ARBA" id="ARBA00007079"/>
    </source>
</evidence>
<dbReference type="Proteomes" id="UP000596661">
    <property type="component" value="Unassembled WGS sequence"/>
</dbReference>
<evidence type="ECO:0000256" key="6">
    <source>
        <dbReference type="ARBA" id="ARBA00023065"/>
    </source>
</evidence>
<dbReference type="Gramene" id="evm.model.10.250">
    <property type="protein sequence ID" value="cds.evm.model.10.250"/>
    <property type="gene ID" value="evm.TU.10.250"/>
</dbReference>
<feature type="transmembrane region" description="Helical" evidence="10">
    <location>
        <begin position="105"/>
        <end position="125"/>
    </location>
</feature>
<feature type="region of interest" description="Disordered" evidence="9">
    <location>
        <begin position="474"/>
        <end position="493"/>
    </location>
</feature>
<evidence type="ECO:0000256" key="8">
    <source>
        <dbReference type="ARBA" id="ARBA00023303"/>
    </source>
</evidence>
<evidence type="ECO:0000256" key="1">
    <source>
        <dbReference type="ARBA" id="ARBA00004141"/>
    </source>
</evidence>
<evidence type="ECO:0000313" key="11">
    <source>
        <dbReference type="EnsemblPlants" id="cds.evm.model.10.250"/>
    </source>
</evidence>
<dbReference type="GO" id="GO:0034220">
    <property type="term" value="P:monoatomic ion transmembrane transport"/>
    <property type="evidence" value="ECO:0007669"/>
    <property type="project" value="UniProtKB-KW"/>
</dbReference>
<dbReference type="EMBL" id="UZAU01000789">
    <property type="status" value="NOT_ANNOTATED_CDS"/>
    <property type="molecule type" value="Genomic_DNA"/>
</dbReference>
<dbReference type="EnsemblPlants" id="evm.model.10.250">
    <property type="protein sequence ID" value="cds.evm.model.10.250"/>
    <property type="gene ID" value="evm.TU.10.250"/>
</dbReference>
<evidence type="ECO:0000256" key="7">
    <source>
        <dbReference type="ARBA" id="ARBA00023136"/>
    </source>
</evidence>
<evidence type="ECO:0000313" key="12">
    <source>
        <dbReference type="Proteomes" id="UP000596661"/>
    </source>
</evidence>
<dbReference type="InterPro" id="IPR020966">
    <property type="entry name" value="ALMT"/>
</dbReference>
<dbReference type="AlphaFoldDB" id="A0A803QMY9"/>
<protein>
    <recommendedName>
        <fullName evidence="13">Aluminum-activated malate transporter</fullName>
    </recommendedName>
</protein>
<dbReference type="GO" id="GO:0015743">
    <property type="term" value="P:malate transport"/>
    <property type="evidence" value="ECO:0007669"/>
    <property type="project" value="InterPro"/>
</dbReference>
<comment type="subcellular location">
    <subcellularLocation>
        <location evidence="1">Membrane</location>
        <topology evidence="1">Multi-pass membrane protein</topology>
    </subcellularLocation>
</comment>
<dbReference type="PANTHER" id="PTHR31086">
    <property type="entry name" value="ALUMINUM-ACTIVATED MALATE TRANSPORTER 10"/>
    <property type="match status" value="1"/>
</dbReference>
<keyword evidence="3" id="KW-0813">Transport</keyword>
<comment type="similarity">
    <text evidence="2">Belongs to the aromatic acid exporter (TC 2.A.85) family.</text>
</comment>
<dbReference type="OrthoDB" id="68611at2759"/>
<feature type="transmembrane region" description="Helical" evidence="10">
    <location>
        <begin position="190"/>
        <end position="212"/>
    </location>
</feature>
<feature type="transmembrane region" description="Helical" evidence="10">
    <location>
        <begin position="131"/>
        <end position="151"/>
    </location>
</feature>
<keyword evidence="12" id="KW-1185">Reference proteome</keyword>
<sequence length="493" mass="53865">MEVVDQSVIPQQKSGFFARLKALPCKVKHNIIMVGKNIKKLGKDDPRRVIHSLKVGLALTLVSLFYYLKPLYDGFGMSGIWAVLTVVVVFEFSVGATLGKGINRACATLTAGALGVGALHLSSLFPKEEQPIILGSLVFVLAAATTFTRFFPKIKARYDYGLIIFILTFSMISISGYRVDKLLQMAHQRLSTILIGGATCIIVSICVCPVWAGQDLHNLTASNIDKLANYLEGFGDTYFQTAPEDKDCVNDIKNDKSFLQGYKSVLNSKANEESLANFARWEPGHGRFLFRHPWKQYLKIAALARQCAYLIEALNSQCSSDIQAPPDFTSLIQESCIKMSSETGKTLKSLATSIKAMKHPNSATEHVENSKTAAKDLKSALEAAAIEDLDLLAIISAATVASTLVEIVECVEKISDSVHELSQMAHFKKVEATVSPEKAPQMLLHRGTVKPVLLDGDTDDDHVVITVHDDIASDSPDKQNVKTPKTRVAPAVL</sequence>
<keyword evidence="8" id="KW-0407">Ion channel</keyword>
<keyword evidence="7 10" id="KW-0472">Membrane</keyword>
<keyword evidence="4 10" id="KW-0812">Transmembrane</keyword>
<reference evidence="11" key="1">
    <citation type="submission" date="2021-03" db="UniProtKB">
        <authorList>
            <consortium name="EnsemblPlants"/>
        </authorList>
    </citation>
    <scope>IDENTIFICATION</scope>
</reference>
<feature type="transmembrane region" description="Helical" evidence="10">
    <location>
        <begin position="49"/>
        <end position="68"/>
    </location>
</feature>
<evidence type="ECO:0000256" key="4">
    <source>
        <dbReference type="ARBA" id="ARBA00022692"/>
    </source>
</evidence>